<sequence>MALSDEERRRLEQLEKELAAAHPELARKLQSGFTHSRPTSRMICGILAALAGLAALIAGIITKLTIIGAAGFALMVAGGYWLLNGIQAQTGRQHQS</sequence>
<dbReference type="RefSeq" id="WP_353710645.1">
    <property type="nucleotide sequence ID" value="NZ_CP159279.1"/>
</dbReference>
<organism evidence="2">
    <name type="scientific">Arthrobacter sp. K5</name>
    <dbReference type="NCBI Taxonomy" id="2839623"/>
    <lineage>
        <taxon>Bacteria</taxon>
        <taxon>Bacillati</taxon>
        <taxon>Actinomycetota</taxon>
        <taxon>Actinomycetes</taxon>
        <taxon>Micrococcales</taxon>
        <taxon>Micrococcaceae</taxon>
        <taxon>Arthrobacter</taxon>
    </lineage>
</organism>
<dbReference type="InterPro" id="IPR021401">
    <property type="entry name" value="DUF3040"/>
</dbReference>
<keyword evidence="1" id="KW-0472">Membrane</keyword>
<dbReference type="AlphaFoldDB" id="A0AAU8EMK5"/>
<feature type="transmembrane region" description="Helical" evidence="1">
    <location>
        <begin position="42"/>
        <end position="60"/>
    </location>
</feature>
<proteinExistence type="predicted"/>
<dbReference type="EMBL" id="CP159279">
    <property type="protein sequence ID" value="XCH09972.1"/>
    <property type="molecule type" value="Genomic_DNA"/>
</dbReference>
<feature type="transmembrane region" description="Helical" evidence="1">
    <location>
        <begin position="66"/>
        <end position="83"/>
    </location>
</feature>
<protein>
    <submittedName>
        <fullName evidence="2">DUF3040 domain-containing protein</fullName>
    </submittedName>
</protein>
<name>A0AAU8EMK5_9MICC</name>
<gene>
    <name evidence="2" type="ORF">ABRP34_14085</name>
</gene>
<dbReference type="Pfam" id="PF11239">
    <property type="entry name" value="DUF3040"/>
    <property type="match status" value="1"/>
</dbReference>
<keyword evidence="1" id="KW-0812">Transmembrane</keyword>
<accession>A0AAU8EMK5</accession>
<evidence type="ECO:0000313" key="2">
    <source>
        <dbReference type="EMBL" id="XCH09972.1"/>
    </source>
</evidence>
<evidence type="ECO:0000256" key="1">
    <source>
        <dbReference type="SAM" id="Phobius"/>
    </source>
</evidence>
<reference evidence="2" key="1">
    <citation type="submission" date="2024-06" db="EMBL/GenBank/DDBJ databases">
        <title>Biodegradation of dimethachlon by Arthrobacter sp. K5: mechanistic insights and ecological implications.</title>
        <authorList>
            <person name="Hu S."/>
            <person name="Lu P."/>
        </authorList>
    </citation>
    <scope>NUCLEOTIDE SEQUENCE</scope>
    <source>
        <strain evidence="2">K5</strain>
    </source>
</reference>
<keyword evidence="1" id="KW-1133">Transmembrane helix</keyword>